<dbReference type="InterPro" id="IPR003594">
    <property type="entry name" value="HATPase_dom"/>
</dbReference>
<keyword evidence="11" id="KW-1185">Reference proteome</keyword>
<dbReference type="InterPro" id="IPR011712">
    <property type="entry name" value="Sig_transdc_His_kin_sub3_dim/P"/>
</dbReference>
<keyword evidence="7" id="KW-0472">Membrane</keyword>
<dbReference type="PANTHER" id="PTHR43214">
    <property type="entry name" value="TWO-COMPONENT RESPONSE REGULATOR"/>
    <property type="match status" value="1"/>
</dbReference>
<evidence type="ECO:0000313" key="11">
    <source>
        <dbReference type="Proteomes" id="UP000003900"/>
    </source>
</evidence>
<evidence type="ECO:0000259" key="8">
    <source>
        <dbReference type="PROSITE" id="PS50043"/>
    </source>
</evidence>
<keyword evidence="4" id="KW-0804">Transcription</keyword>
<dbReference type="Proteomes" id="UP000003900">
    <property type="component" value="Unassembled WGS sequence"/>
</dbReference>
<dbReference type="EMBL" id="AHKH01000050">
    <property type="protein sequence ID" value="EHQ60989.1"/>
    <property type="molecule type" value="Genomic_DNA"/>
</dbReference>
<dbReference type="CDD" id="cd17535">
    <property type="entry name" value="REC_NarL-like"/>
    <property type="match status" value="1"/>
</dbReference>
<keyword evidence="6" id="KW-0175">Coiled coil</keyword>
<keyword evidence="7" id="KW-0812">Transmembrane</keyword>
<sequence length="634" mass="70686">MDRQRLSLPDRIAADRPWQWIDWSLFGLYLFWIGTSAIYVGGFSAVAEDPKWPAVTLFLISSLVPLLFWRPSHIRAEWFIASEIIGFGSINLMMHFSSGEYLDNMVLATLLAGYLATTRSVRWSAPILILFPLIGLFSGKLSVPQAVDQSVNHFVLYGIGIGFNLLIHTQSRLKQLLHDNERQYRIIRQYAEQVERLTLQEERSRVAAELHDAIGHAHVSLVMGLETVQSAIVRDPAQAQQRLGLLLEHARDSFGSIRSHIHGMAPADGEELAAALRRMMEQLQENTGIAGTFAVEGERLPVPSSHQLLLIRCAQEAMTNAVKHGQARQVDCLLTYTKDEVAVCVRDDGRGTEQLEPGFGLSSMRERLQAYGGSLDIHSGRESGISIRCALPLPNMPHEKKERPRPVRILIADDEQLVRESLHFLFGQEDGIEVMGTAAHGKEVLAMLEREQPDVLLMDVRMPEMDGLACTREAKACFPQVKVILITTVDEVDLAVAAIEAGAEGYLLKSIHPRELLASVRMLYQGGTLVDQAMARTLIAEMKQLRQSEEEREAQEVTLQADAAEDPFGLTEREREVLDGLAQGLKYREIAERLYLSEGTVRNYISTLYAKLGVRDRQSAANVGREAGLLRDGG</sequence>
<dbReference type="GO" id="GO:0000155">
    <property type="term" value="F:phosphorelay sensor kinase activity"/>
    <property type="evidence" value="ECO:0007669"/>
    <property type="project" value="InterPro"/>
</dbReference>
<protein>
    <submittedName>
        <fullName evidence="10">DNA-binding response regulator</fullName>
    </submittedName>
</protein>
<dbReference type="PROSITE" id="PS50043">
    <property type="entry name" value="HTH_LUXR_2"/>
    <property type="match status" value="1"/>
</dbReference>
<keyword evidence="1 5" id="KW-0597">Phosphoprotein</keyword>
<dbReference type="CDD" id="cd06170">
    <property type="entry name" value="LuxR_C_like"/>
    <property type="match status" value="1"/>
</dbReference>
<keyword evidence="7" id="KW-1133">Transmembrane helix</keyword>
<dbReference type="SUPFAM" id="SSF46894">
    <property type="entry name" value="C-terminal effector domain of the bipartite response regulators"/>
    <property type="match status" value="1"/>
</dbReference>
<dbReference type="PATRIC" id="fig|1131935.3.peg.3642"/>
<dbReference type="GO" id="GO:0006355">
    <property type="term" value="P:regulation of DNA-templated transcription"/>
    <property type="evidence" value="ECO:0007669"/>
    <property type="project" value="InterPro"/>
</dbReference>
<feature type="modified residue" description="4-aspartylphosphate" evidence="5">
    <location>
        <position position="459"/>
    </location>
</feature>
<accession>H3SIY0</accession>
<feature type="coiled-coil region" evidence="6">
    <location>
        <begin position="535"/>
        <end position="565"/>
    </location>
</feature>
<dbReference type="SMART" id="SM00421">
    <property type="entry name" value="HTH_LUXR"/>
    <property type="match status" value="1"/>
</dbReference>
<reference evidence="10 11" key="1">
    <citation type="journal article" date="2012" name="J. Bacteriol.">
        <title>Genome Sequence of the Pattern-Forming Social Bacterium Paenibacillus dendritiformis C454 Chiral Morphotype.</title>
        <authorList>
            <person name="Sirota-Madi A."/>
            <person name="Olender T."/>
            <person name="Helman Y."/>
            <person name="Brainis I."/>
            <person name="Finkelshtein A."/>
            <person name="Roth D."/>
            <person name="Hagai E."/>
            <person name="Leshkowitz D."/>
            <person name="Brodsky L."/>
            <person name="Galatenko V."/>
            <person name="Nikolaev V."/>
            <person name="Gutnick D.L."/>
            <person name="Lancet D."/>
            <person name="Ben-Jacob E."/>
        </authorList>
    </citation>
    <scope>NUCLEOTIDE SEQUENCE [LARGE SCALE GENOMIC DNA]</scope>
    <source>
        <strain evidence="10 11">C454</strain>
    </source>
</reference>
<dbReference type="AlphaFoldDB" id="H3SIY0"/>
<dbReference type="InterPro" id="IPR039420">
    <property type="entry name" value="WalR-like"/>
</dbReference>
<dbReference type="Gene3D" id="1.20.5.1930">
    <property type="match status" value="1"/>
</dbReference>
<dbReference type="RefSeq" id="WP_006677994.1">
    <property type="nucleotide sequence ID" value="NZ_AHKH01000050.1"/>
</dbReference>
<gene>
    <name evidence="10" type="ORF">PDENDC454_17518</name>
</gene>
<feature type="transmembrane region" description="Helical" evidence="7">
    <location>
        <begin position="149"/>
        <end position="167"/>
    </location>
</feature>
<feature type="domain" description="Response regulatory" evidence="9">
    <location>
        <begin position="408"/>
        <end position="524"/>
    </location>
</feature>
<evidence type="ECO:0000256" key="3">
    <source>
        <dbReference type="ARBA" id="ARBA00023125"/>
    </source>
</evidence>
<dbReference type="GO" id="GO:0003677">
    <property type="term" value="F:DNA binding"/>
    <property type="evidence" value="ECO:0007669"/>
    <property type="project" value="UniProtKB-KW"/>
</dbReference>
<organism evidence="10 11">
    <name type="scientific">Paenibacillus dendritiformis C454</name>
    <dbReference type="NCBI Taxonomy" id="1131935"/>
    <lineage>
        <taxon>Bacteria</taxon>
        <taxon>Bacillati</taxon>
        <taxon>Bacillota</taxon>
        <taxon>Bacilli</taxon>
        <taxon>Bacillales</taxon>
        <taxon>Paenibacillaceae</taxon>
        <taxon>Paenibacillus</taxon>
    </lineage>
</organism>
<keyword evidence="3 10" id="KW-0238">DNA-binding</keyword>
<dbReference type="InterPro" id="IPR058245">
    <property type="entry name" value="NreC/VraR/RcsB-like_REC"/>
</dbReference>
<dbReference type="STRING" id="1131935.PDENDC454_17518"/>
<dbReference type="CDD" id="cd16917">
    <property type="entry name" value="HATPase_UhpB-NarQ-NarX-like"/>
    <property type="match status" value="1"/>
</dbReference>
<dbReference type="PRINTS" id="PR00038">
    <property type="entry name" value="HTHLUXR"/>
</dbReference>
<keyword evidence="2" id="KW-0805">Transcription regulation</keyword>
<evidence type="ECO:0000256" key="7">
    <source>
        <dbReference type="SAM" id="Phobius"/>
    </source>
</evidence>
<name>H3SIY0_9BACL</name>
<dbReference type="SUPFAM" id="SSF55874">
    <property type="entry name" value="ATPase domain of HSP90 chaperone/DNA topoisomerase II/histidine kinase"/>
    <property type="match status" value="1"/>
</dbReference>
<feature type="transmembrane region" description="Helical" evidence="7">
    <location>
        <begin position="52"/>
        <end position="69"/>
    </location>
</feature>
<evidence type="ECO:0000256" key="1">
    <source>
        <dbReference type="ARBA" id="ARBA00022553"/>
    </source>
</evidence>
<evidence type="ECO:0000313" key="10">
    <source>
        <dbReference type="EMBL" id="EHQ60989.1"/>
    </source>
</evidence>
<dbReference type="InterPro" id="IPR011006">
    <property type="entry name" value="CheY-like_superfamily"/>
</dbReference>
<dbReference type="PANTHER" id="PTHR43214:SF24">
    <property type="entry name" value="TRANSCRIPTIONAL REGULATORY PROTEIN NARL-RELATED"/>
    <property type="match status" value="1"/>
</dbReference>
<evidence type="ECO:0000256" key="4">
    <source>
        <dbReference type="ARBA" id="ARBA00023163"/>
    </source>
</evidence>
<feature type="transmembrane region" description="Helical" evidence="7">
    <location>
        <begin position="20"/>
        <end position="40"/>
    </location>
</feature>
<dbReference type="Gene3D" id="3.30.565.10">
    <property type="entry name" value="Histidine kinase-like ATPase, C-terminal domain"/>
    <property type="match status" value="1"/>
</dbReference>
<dbReference type="SUPFAM" id="SSF52172">
    <property type="entry name" value="CheY-like"/>
    <property type="match status" value="1"/>
</dbReference>
<dbReference type="GO" id="GO:0016020">
    <property type="term" value="C:membrane"/>
    <property type="evidence" value="ECO:0007669"/>
    <property type="project" value="InterPro"/>
</dbReference>
<feature type="domain" description="HTH luxR-type" evidence="8">
    <location>
        <begin position="563"/>
        <end position="628"/>
    </location>
</feature>
<dbReference type="SMART" id="SM00387">
    <property type="entry name" value="HATPase_c"/>
    <property type="match status" value="1"/>
</dbReference>
<evidence type="ECO:0000256" key="2">
    <source>
        <dbReference type="ARBA" id="ARBA00023015"/>
    </source>
</evidence>
<proteinExistence type="predicted"/>
<dbReference type="PROSITE" id="PS50110">
    <property type="entry name" value="RESPONSE_REGULATORY"/>
    <property type="match status" value="1"/>
</dbReference>
<evidence type="ECO:0000256" key="6">
    <source>
        <dbReference type="SAM" id="Coils"/>
    </source>
</evidence>
<dbReference type="Pfam" id="PF00072">
    <property type="entry name" value="Response_reg"/>
    <property type="match status" value="1"/>
</dbReference>
<dbReference type="InterPro" id="IPR036890">
    <property type="entry name" value="HATPase_C_sf"/>
</dbReference>
<dbReference type="SMART" id="SM00448">
    <property type="entry name" value="REC"/>
    <property type="match status" value="1"/>
</dbReference>
<evidence type="ECO:0000256" key="5">
    <source>
        <dbReference type="PROSITE-ProRule" id="PRU00169"/>
    </source>
</evidence>
<dbReference type="Pfam" id="PF00196">
    <property type="entry name" value="GerE"/>
    <property type="match status" value="1"/>
</dbReference>
<comment type="caution">
    <text evidence="10">The sequence shown here is derived from an EMBL/GenBank/DDBJ whole genome shotgun (WGS) entry which is preliminary data.</text>
</comment>
<feature type="transmembrane region" description="Helical" evidence="7">
    <location>
        <begin position="124"/>
        <end position="143"/>
    </location>
</feature>
<feature type="transmembrane region" description="Helical" evidence="7">
    <location>
        <begin position="76"/>
        <end position="95"/>
    </location>
</feature>
<evidence type="ECO:0000259" key="9">
    <source>
        <dbReference type="PROSITE" id="PS50110"/>
    </source>
</evidence>
<dbReference type="GO" id="GO:0046983">
    <property type="term" value="F:protein dimerization activity"/>
    <property type="evidence" value="ECO:0007669"/>
    <property type="project" value="InterPro"/>
</dbReference>
<dbReference type="InterPro" id="IPR000792">
    <property type="entry name" value="Tscrpt_reg_LuxR_C"/>
</dbReference>
<dbReference type="InterPro" id="IPR016032">
    <property type="entry name" value="Sig_transdc_resp-reg_C-effctor"/>
</dbReference>
<dbReference type="InterPro" id="IPR001789">
    <property type="entry name" value="Sig_transdc_resp-reg_receiver"/>
</dbReference>
<dbReference type="Pfam" id="PF02518">
    <property type="entry name" value="HATPase_c"/>
    <property type="match status" value="1"/>
</dbReference>
<dbReference type="Pfam" id="PF07730">
    <property type="entry name" value="HisKA_3"/>
    <property type="match status" value="1"/>
</dbReference>
<dbReference type="Gene3D" id="3.40.50.2300">
    <property type="match status" value="1"/>
</dbReference>
<dbReference type="OrthoDB" id="9781904at2"/>